<keyword evidence="8" id="KW-1185">Reference proteome</keyword>
<proteinExistence type="predicted"/>
<organism evidence="7 8">
    <name type="scientific">Candida boidinii</name>
    <name type="common">Yeast</name>
    <dbReference type="NCBI Taxonomy" id="5477"/>
    <lineage>
        <taxon>Eukaryota</taxon>
        <taxon>Fungi</taxon>
        <taxon>Dikarya</taxon>
        <taxon>Ascomycota</taxon>
        <taxon>Saccharomycotina</taxon>
        <taxon>Pichiomycetes</taxon>
        <taxon>Pichiales</taxon>
        <taxon>Pichiaceae</taxon>
        <taxon>Ogataea</taxon>
        <taxon>Ogataea/Candida clade</taxon>
    </lineage>
</organism>
<name>A0A9W6T8K9_CANBO</name>
<keyword evidence="5" id="KW-0030">Aminoacyl-tRNA synthetase</keyword>
<evidence type="ECO:0000256" key="3">
    <source>
        <dbReference type="ARBA" id="ARBA00022840"/>
    </source>
</evidence>
<dbReference type="Proteomes" id="UP001165120">
    <property type="component" value="Unassembled WGS sequence"/>
</dbReference>
<accession>A0A9W6T8K9</accession>
<dbReference type="Pfam" id="PF08264">
    <property type="entry name" value="Anticodon_1"/>
    <property type="match status" value="1"/>
</dbReference>
<dbReference type="InterPro" id="IPR013155">
    <property type="entry name" value="M/V/L/I-tRNA-synth_anticd-bd"/>
</dbReference>
<evidence type="ECO:0000313" key="7">
    <source>
        <dbReference type="EMBL" id="GME81105.1"/>
    </source>
</evidence>
<dbReference type="EMBL" id="BSXN01004357">
    <property type="protein sequence ID" value="GME81105.1"/>
    <property type="molecule type" value="Genomic_DNA"/>
</dbReference>
<dbReference type="SUPFAM" id="SSF47323">
    <property type="entry name" value="Anticodon-binding domain of a subclass of class I aminoacyl-tRNA synthetases"/>
    <property type="match status" value="1"/>
</dbReference>
<evidence type="ECO:0000256" key="4">
    <source>
        <dbReference type="ARBA" id="ARBA00022917"/>
    </source>
</evidence>
<dbReference type="InterPro" id="IPR023586">
    <property type="entry name" value="Ile-tRNA-ligase_type2"/>
</dbReference>
<dbReference type="Pfam" id="PF19302">
    <property type="entry name" value="DUF5915"/>
    <property type="match status" value="1"/>
</dbReference>
<keyword evidence="2" id="KW-0547">Nucleotide-binding</keyword>
<protein>
    <submittedName>
        <fullName evidence="7">Unnamed protein product</fullName>
    </submittedName>
</protein>
<evidence type="ECO:0000313" key="8">
    <source>
        <dbReference type="Proteomes" id="UP001165120"/>
    </source>
</evidence>
<dbReference type="GO" id="GO:0005524">
    <property type="term" value="F:ATP binding"/>
    <property type="evidence" value="ECO:0007669"/>
    <property type="project" value="UniProtKB-KW"/>
</dbReference>
<dbReference type="InterPro" id="IPR009080">
    <property type="entry name" value="tRNAsynth_Ia_anticodon-bd"/>
</dbReference>
<sequence length="289" mass="33089">MRCLFTEETLKTFGEDTRSVHFLSYPVVKEELFDEKIELAVARMQKVIDLGRNIREKKTISLKTPLKTLVILHSDEGYLKDVESLKTYIIEELNVRDLIITSDENKYGVEYRAVADWPVLGKKLKKDAKKVKEALPKLSSDEVKDYLETGKVQVADIDLVKGDLTVLRGLPESKVNDGQEVRSEGDVLVILDIKVYPELKTEGVAREIVNRIQKLRKKCNLQQTDDVIVQYDIKKDTIGLQDAINDHSDMLEKTCRRPLELRSDVSNEVISDEEFSINDSIITLRLLKL</sequence>
<feature type="domain" description="Methionyl/Valyl/Leucyl/Isoleucyl-tRNA synthetase anticodon-binding" evidence="6">
    <location>
        <begin position="5"/>
        <end position="68"/>
    </location>
</feature>
<dbReference type="AlphaFoldDB" id="A0A9W6T8K9"/>
<dbReference type="Gene3D" id="1.10.730.10">
    <property type="entry name" value="Isoleucyl-tRNA Synthetase, Domain 1"/>
    <property type="match status" value="1"/>
</dbReference>
<keyword evidence="4" id="KW-0648">Protein biosynthesis</keyword>
<evidence type="ECO:0000256" key="1">
    <source>
        <dbReference type="ARBA" id="ARBA00022598"/>
    </source>
</evidence>
<evidence type="ECO:0000256" key="5">
    <source>
        <dbReference type="ARBA" id="ARBA00023146"/>
    </source>
</evidence>
<dbReference type="PANTHER" id="PTHR42780:SF1">
    <property type="entry name" value="ISOLEUCINE--TRNA LIGASE, CYTOPLASMIC"/>
    <property type="match status" value="1"/>
</dbReference>
<keyword evidence="3" id="KW-0067">ATP-binding</keyword>
<keyword evidence="1" id="KW-0436">Ligase</keyword>
<dbReference type="GO" id="GO:0006428">
    <property type="term" value="P:isoleucyl-tRNA aminoacylation"/>
    <property type="evidence" value="ECO:0007669"/>
    <property type="project" value="TreeGrafter"/>
</dbReference>
<dbReference type="PANTHER" id="PTHR42780">
    <property type="entry name" value="SOLEUCYL-TRNA SYNTHETASE"/>
    <property type="match status" value="1"/>
</dbReference>
<dbReference type="GO" id="GO:0004822">
    <property type="term" value="F:isoleucine-tRNA ligase activity"/>
    <property type="evidence" value="ECO:0007669"/>
    <property type="project" value="InterPro"/>
</dbReference>
<gene>
    <name evidence="7" type="ORF">Cboi02_000652700</name>
</gene>
<evidence type="ECO:0000259" key="6">
    <source>
        <dbReference type="Pfam" id="PF08264"/>
    </source>
</evidence>
<comment type="caution">
    <text evidence="7">The sequence shown here is derived from an EMBL/GenBank/DDBJ whole genome shotgun (WGS) entry which is preliminary data.</text>
</comment>
<reference evidence="7" key="1">
    <citation type="submission" date="2023-04" db="EMBL/GenBank/DDBJ databases">
        <title>Candida boidinii NBRC 10035.</title>
        <authorList>
            <person name="Ichikawa N."/>
            <person name="Sato H."/>
            <person name="Tonouchi N."/>
        </authorList>
    </citation>
    <scope>NUCLEOTIDE SEQUENCE</scope>
    <source>
        <strain evidence="7">NBRC 10035</strain>
    </source>
</reference>
<evidence type="ECO:0000256" key="2">
    <source>
        <dbReference type="ARBA" id="ARBA00022741"/>
    </source>
</evidence>